<feature type="compositionally biased region" description="Basic and acidic residues" evidence="1">
    <location>
        <begin position="156"/>
        <end position="171"/>
    </location>
</feature>
<accession>A0A075GD43</accession>
<sequence length="219" mass="24606">MSEMGLAVCCLMCDSPDETGTPRCRSCIQSHEKMRELVARDDEGALARFGKELLAMMSNPERYDHDEEHGEVLRGYVRLLAEHSGPRKPPTPQEIEQLFAAARARPKGSLIRDLANRSEWKDTPPSPRLARAMADDLSEASIPHTGKRTVPSRKIPKVDRSERPGEDVDLTDRITAQIASSDVPVELQDLITEVHIKDKKASREKWKETIEGLDDLLDE</sequence>
<proteinExistence type="predicted"/>
<name>A0A075GD43_9EURY</name>
<organism evidence="2">
    <name type="scientific">uncultured marine group II/III euryarchaeote KM3_115_A12</name>
    <dbReference type="NCBI Taxonomy" id="1457854"/>
    <lineage>
        <taxon>Archaea</taxon>
        <taxon>Methanobacteriati</taxon>
        <taxon>Methanobacteriota</taxon>
        <taxon>environmental samples</taxon>
    </lineage>
</organism>
<evidence type="ECO:0000313" key="2">
    <source>
        <dbReference type="EMBL" id="AIE99632.1"/>
    </source>
</evidence>
<protein>
    <submittedName>
        <fullName evidence="2">Uncharacterized protein</fullName>
    </submittedName>
</protein>
<dbReference type="AlphaFoldDB" id="A0A075GD43"/>
<reference evidence="2" key="1">
    <citation type="journal article" date="2014" name="Genome Biol. Evol.">
        <title>Pangenome evidence for extensive interdomain horizontal transfer affecting lineage core and shell genes in uncultured planktonic thaumarchaeota and euryarchaeota.</title>
        <authorList>
            <person name="Deschamps P."/>
            <person name="Zivanovic Y."/>
            <person name="Moreira D."/>
            <person name="Rodriguez-Valera F."/>
            <person name="Lopez-Garcia P."/>
        </authorList>
    </citation>
    <scope>NUCLEOTIDE SEQUENCE</scope>
</reference>
<feature type="compositionally biased region" description="Basic residues" evidence="1">
    <location>
        <begin position="145"/>
        <end position="155"/>
    </location>
</feature>
<dbReference type="EMBL" id="KF900568">
    <property type="protein sequence ID" value="AIE99632.1"/>
    <property type="molecule type" value="Genomic_DNA"/>
</dbReference>
<feature type="region of interest" description="Disordered" evidence="1">
    <location>
        <begin position="138"/>
        <end position="171"/>
    </location>
</feature>
<evidence type="ECO:0000256" key="1">
    <source>
        <dbReference type="SAM" id="MobiDB-lite"/>
    </source>
</evidence>